<feature type="non-terminal residue" evidence="17">
    <location>
        <position position="52"/>
    </location>
</feature>
<keyword evidence="5" id="KW-1003">Cell membrane</keyword>
<comment type="similarity">
    <text evidence="3 15">Belongs to the glypican family.</text>
</comment>
<keyword evidence="18" id="KW-1185">Reference proteome</keyword>
<evidence type="ECO:0000256" key="3">
    <source>
        <dbReference type="ARBA" id="ARBA00010260"/>
    </source>
</evidence>
<evidence type="ECO:0000256" key="9">
    <source>
        <dbReference type="ARBA" id="ARBA00022974"/>
    </source>
</evidence>
<keyword evidence="13 16" id="KW-0357">Heparan sulfate</keyword>
<dbReference type="GO" id="GO:0009986">
    <property type="term" value="C:cell surface"/>
    <property type="evidence" value="ECO:0007669"/>
    <property type="project" value="TreeGrafter"/>
</dbReference>
<organism evidence="17 18">
    <name type="scientific">Podarcis lilfordi</name>
    <name type="common">Lilford's wall lizard</name>
    <dbReference type="NCBI Taxonomy" id="74358"/>
    <lineage>
        <taxon>Eukaryota</taxon>
        <taxon>Metazoa</taxon>
        <taxon>Chordata</taxon>
        <taxon>Craniata</taxon>
        <taxon>Vertebrata</taxon>
        <taxon>Euteleostomi</taxon>
        <taxon>Lepidosauria</taxon>
        <taxon>Squamata</taxon>
        <taxon>Bifurcata</taxon>
        <taxon>Unidentata</taxon>
        <taxon>Episquamata</taxon>
        <taxon>Laterata</taxon>
        <taxon>Lacertibaenia</taxon>
        <taxon>Lacertidae</taxon>
        <taxon>Podarcis</taxon>
    </lineage>
</organism>
<sequence>EHLRICPQGYTCCTSEMEENFANKSRHEFEGMLKEATRSVQVILTAQYKNFD</sequence>
<evidence type="ECO:0000256" key="11">
    <source>
        <dbReference type="ARBA" id="ARBA00023157"/>
    </source>
</evidence>
<keyword evidence="12" id="KW-0325">Glycoprotein</keyword>
<comment type="subcellular location">
    <subcellularLocation>
        <location evidence="2 16">Cell membrane</location>
        <topology evidence="2 16">Lipid-anchor</topology>
        <topology evidence="2 16">GPI-anchor</topology>
    </subcellularLocation>
    <subcellularLocation>
        <location evidence="1">Secreted</location>
        <location evidence="1">Extracellular space</location>
    </subcellularLocation>
</comment>
<evidence type="ECO:0000256" key="16">
    <source>
        <dbReference type="RuleBase" id="RU003519"/>
    </source>
</evidence>
<evidence type="ECO:0000313" key="17">
    <source>
        <dbReference type="EMBL" id="CAI5775490.1"/>
    </source>
</evidence>
<keyword evidence="14 16" id="KW-0449">Lipoprotein</keyword>
<evidence type="ECO:0000256" key="5">
    <source>
        <dbReference type="ARBA" id="ARBA00022475"/>
    </source>
</evidence>
<name>A0AA35KC31_9SAUR</name>
<dbReference type="PANTHER" id="PTHR10822">
    <property type="entry name" value="GLYPICAN"/>
    <property type="match status" value="1"/>
</dbReference>
<dbReference type="PANTHER" id="PTHR10822:SF8">
    <property type="entry name" value="GLYPICAN-1"/>
    <property type="match status" value="1"/>
</dbReference>
<dbReference type="GO" id="GO:1905475">
    <property type="term" value="P:regulation of protein localization to membrane"/>
    <property type="evidence" value="ECO:0007669"/>
    <property type="project" value="TreeGrafter"/>
</dbReference>
<protein>
    <recommendedName>
        <fullName evidence="4">Glypican-1</fullName>
    </recommendedName>
</protein>
<evidence type="ECO:0000256" key="13">
    <source>
        <dbReference type="ARBA" id="ARBA00023207"/>
    </source>
</evidence>
<keyword evidence="7 16" id="KW-0336">GPI-anchor</keyword>
<reference evidence="17" key="1">
    <citation type="submission" date="2022-12" db="EMBL/GenBank/DDBJ databases">
        <authorList>
            <person name="Alioto T."/>
            <person name="Alioto T."/>
            <person name="Gomez Garrido J."/>
        </authorList>
    </citation>
    <scope>NUCLEOTIDE SEQUENCE</scope>
</reference>
<dbReference type="InterPro" id="IPR001863">
    <property type="entry name" value="Glypican"/>
</dbReference>
<dbReference type="GO" id="GO:0005886">
    <property type="term" value="C:plasma membrane"/>
    <property type="evidence" value="ECO:0007669"/>
    <property type="project" value="UniProtKB-SubCell"/>
</dbReference>
<dbReference type="EMBL" id="OX395130">
    <property type="protein sequence ID" value="CAI5775490.1"/>
    <property type="molecule type" value="Genomic_DNA"/>
</dbReference>
<evidence type="ECO:0000256" key="15">
    <source>
        <dbReference type="RuleBase" id="RU003518"/>
    </source>
</evidence>
<dbReference type="GO" id="GO:0016477">
    <property type="term" value="P:cell migration"/>
    <property type="evidence" value="ECO:0007669"/>
    <property type="project" value="TreeGrafter"/>
</dbReference>
<keyword evidence="9 16" id="KW-0654">Proteoglycan</keyword>
<keyword evidence="8" id="KW-0732">Signal</keyword>
<dbReference type="GO" id="GO:0045202">
    <property type="term" value="C:synapse"/>
    <property type="evidence" value="ECO:0007669"/>
    <property type="project" value="TreeGrafter"/>
</dbReference>
<evidence type="ECO:0000256" key="4">
    <source>
        <dbReference type="ARBA" id="ARBA00014714"/>
    </source>
</evidence>
<evidence type="ECO:0000256" key="8">
    <source>
        <dbReference type="ARBA" id="ARBA00022729"/>
    </source>
</evidence>
<dbReference type="Proteomes" id="UP001178461">
    <property type="component" value="Chromosome 5"/>
</dbReference>
<dbReference type="GO" id="GO:0098552">
    <property type="term" value="C:side of membrane"/>
    <property type="evidence" value="ECO:0007669"/>
    <property type="project" value="UniProtKB-KW"/>
</dbReference>
<evidence type="ECO:0000256" key="2">
    <source>
        <dbReference type="ARBA" id="ARBA00004609"/>
    </source>
</evidence>
<evidence type="ECO:0000256" key="7">
    <source>
        <dbReference type="ARBA" id="ARBA00022622"/>
    </source>
</evidence>
<proteinExistence type="inferred from homology"/>
<evidence type="ECO:0000256" key="10">
    <source>
        <dbReference type="ARBA" id="ARBA00023136"/>
    </source>
</evidence>
<dbReference type="Pfam" id="PF01153">
    <property type="entry name" value="Glypican"/>
    <property type="match status" value="1"/>
</dbReference>
<comment type="function">
    <text evidence="16">Cell surface proteoglycan.</text>
</comment>
<gene>
    <name evidence="17" type="ORF">PODLI_1B009217</name>
</gene>
<dbReference type="GO" id="GO:0040037">
    <property type="term" value="P:negative regulation of fibroblast growth factor receptor signaling pathway"/>
    <property type="evidence" value="ECO:0007669"/>
    <property type="project" value="TreeGrafter"/>
</dbReference>
<evidence type="ECO:0000256" key="12">
    <source>
        <dbReference type="ARBA" id="ARBA00023180"/>
    </source>
</evidence>
<accession>A0AA35KC31</accession>
<keyword evidence="10 16" id="KW-0472">Membrane</keyword>
<evidence type="ECO:0000313" key="18">
    <source>
        <dbReference type="Proteomes" id="UP001178461"/>
    </source>
</evidence>
<evidence type="ECO:0000256" key="1">
    <source>
        <dbReference type="ARBA" id="ARBA00004239"/>
    </source>
</evidence>
<keyword evidence="6" id="KW-0964">Secreted</keyword>
<evidence type="ECO:0000256" key="6">
    <source>
        <dbReference type="ARBA" id="ARBA00022525"/>
    </source>
</evidence>
<feature type="non-terminal residue" evidence="17">
    <location>
        <position position="1"/>
    </location>
</feature>
<dbReference type="GO" id="GO:0017134">
    <property type="term" value="F:fibroblast growth factor binding"/>
    <property type="evidence" value="ECO:0007669"/>
    <property type="project" value="TreeGrafter"/>
</dbReference>
<dbReference type="GO" id="GO:0005576">
    <property type="term" value="C:extracellular region"/>
    <property type="evidence" value="ECO:0007669"/>
    <property type="project" value="UniProtKB-SubCell"/>
</dbReference>
<keyword evidence="11" id="KW-1015">Disulfide bond</keyword>
<dbReference type="AlphaFoldDB" id="A0AA35KC31"/>
<evidence type="ECO:0000256" key="14">
    <source>
        <dbReference type="ARBA" id="ARBA00023288"/>
    </source>
</evidence>